<evidence type="ECO:0000313" key="8">
    <source>
        <dbReference type="Proteomes" id="UP000002033"/>
    </source>
</evidence>
<evidence type="ECO:0000256" key="2">
    <source>
        <dbReference type="ARBA" id="ARBA00023136"/>
    </source>
</evidence>
<dbReference type="PROSITE" id="PS51123">
    <property type="entry name" value="OMPA_2"/>
    <property type="match status" value="1"/>
</dbReference>
<dbReference type="AlphaFoldDB" id="D8JXI7"/>
<evidence type="ECO:0000256" key="4">
    <source>
        <dbReference type="PROSITE-ProRule" id="PRU00473"/>
    </source>
</evidence>
<dbReference type="SUPFAM" id="SSF103088">
    <property type="entry name" value="OmpA-like"/>
    <property type="match status" value="1"/>
</dbReference>
<dbReference type="Gene3D" id="3.30.1330.60">
    <property type="entry name" value="OmpA-like domain"/>
    <property type="match status" value="1"/>
</dbReference>
<feature type="compositionally biased region" description="Polar residues" evidence="5">
    <location>
        <begin position="134"/>
        <end position="148"/>
    </location>
</feature>
<dbReference type="CDD" id="cd07185">
    <property type="entry name" value="OmpA_C-like"/>
    <property type="match status" value="1"/>
</dbReference>
<feature type="region of interest" description="Disordered" evidence="5">
    <location>
        <begin position="357"/>
        <end position="379"/>
    </location>
</feature>
<dbReference type="InterPro" id="IPR050330">
    <property type="entry name" value="Bact_OuterMem_StrucFunc"/>
</dbReference>
<feature type="compositionally biased region" description="Low complexity" evidence="5">
    <location>
        <begin position="233"/>
        <end position="244"/>
    </location>
</feature>
<name>D8JXI7_HYPDA</name>
<dbReference type="GO" id="GO:0009279">
    <property type="term" value="C:cell outer membrane"/>
    <property type="evidence" value="ECO:0007669"/>
    <property type="project" value="UniProtKB-SubCell"/>
</dbReference>
<gene>
    <name evidence="7" type="ordered locus">Hden_3375</name>
</gene>
<feature type="region of interest" description="Disordered" evidence="5">
    <location>
        <begin position="74"/>
        <end position="93"/>
    </location>
</feature>
<dbReference type="Proteomes" id="UP000002033">
    <property type="component" value="Chromosome"/>
</dbReference>
<comment type="subcellular location">
    <subcellularLocation>
        <location evidence="1">Cell outer membrane</location>
    </subcellularLocation>
</comment>
<dbReference type="STRING" id="582899.Hden_3375"/>
<dbReference type="InterPro" id="IPR006665">
    <property type="entry name" value="OmpA-like"/>
</dbReference>
<keyword evidence="8" id="KW-1185">Reference proteome</keyword>
<dbReference type="eggNOG" id="COG2885">
    <property type="taxonomic scope" value="Bacteria"/>
</dbReference>
<feature type="region of interest" description="Disordered" evidence="5">
    <location>
        <begin position="115"/>
        <end position="245"/>
    </location>
</feature>
<sequence length="387" mass="39066">MLQFRAPLLGGVSCVGLMFQFASVNIGHATTTVEMLSARDATRVQSTSSPLPQLMRDGAVQFSSGTTRATIKVAQDDSAPPATGGQATTDFYGDSAAAENPAWAAEAKFNPDYAANSSDAPAASDDAAEAAPSGSETSGEAAATQTAEDTSPPPTGGTATTDYYGGSPSPQNPAWAAPAKMNPDYSSEPAAPAETAQPAATEAPAAAASPAEEDAAPPPTGGKATTDYYGGSAAPNNPAWAEPAKMNPDYNAATAPAASEAAAPSGEACRETVATNAKAATLRFNEDSAAIAPASRTALSALVTALKACAGVVVEVRGFTDSVGSSEGNQMLSELRAKKIVDFLTKAGVEASKLTAVGKGEDDPVADNETPEGRRLNRRVEFVLSGQ</sequence>
<evidence type="ECO:0000256" key="5">
    <source>
        <dbReference type="SAM" id="MobiDB-lite"/>
    </source>
</evidence>
<dbReference type="PANTHER" id="PTHR30329">
    <property type="entry name" value="STATOR ELEMENT OF FLAGELLAR MOTOR COMPLEX"/>
    <property type="match status" value="1"/>
</dbReference>
<reference evidence="8" key="1">
    <citation type="journal article" date="2011" name="J. Bacteriol.">
        <title>Genome sequences of eight morphologically diverse alphaproteobacteria.</title>
        <authorList>
            <consortium name="US DOE Joint Genome Institute"/>
            <person name="Brown P.J."/>
            <person name="Kysela D.T."/>
            <person name="Buechlein A."/>
            <person name="Hemmerich C."/>
            <person name="Brun Y.V."/>
        </authorList>
    </citation>
    <scope>NUCLEOTIDE SEQUENCE [LARGE SCALE GENOMIC DNA]</scope>
    <source>
        <strain evidence="8">ATCC 51888 / DSM 1869 / NCIB 11706 / TK 0415</strain>
    </source>
</reference>
<protein>
    <submittedName>
        <fullName evidence="7">OmpA/MotB domain protein</fullName>
    </submittedName>
</protein>
<keyword evidence="3" id="KW-0998">Cell outer membrane</keyword>
<dbReference type="EMBL" id="CP002083">
    <property type="protein sequence ID" value="ADJ25168.1"/>
    <property type="molecule type" value="Genomic_DNA"/>
</dbReference>
<dbReference type="InterPro" id="IPR036737">
    <property type="entry name" value="OmpA-like_sf"/>
</dbReference>
<feature type="domain" description="OmpA-like" evidence="6">
    <location>
        <begin position="271"/>
        <end position="387"/>
    </location>
</feature>
<evidence type="ECO:0000313" key="7">
    <source>
        <dbReference type="EMBL" id="ADJ25168.1"/>
    </source>
</evidence>
<dbReference type="KEGG" id="hdn:Hden_3375"/>
<dbReference type="Pfam" id="PF00691">
    <property type="entry name" value="OmpA"/>
    <property type="match status" value="1"/>
</dbReference>
<evidence type="ECO:0000256" key="1">
    <source>
        <dbReference type="ARBA" id="ARBA00004442"/>
    </source>
</evidence>
<organism evidence="7 8">
    <name type="scientific">Hyphomicrobium denitrificans (strain ATCC 51888 / DSM 1869 / NCIMB 11706 / TK 0415)</name>
    <dbReference type="NCBI Taxonomy" id="582899"/>
    <lineage>
        <taxon>Bacteria</taxon>
        <taxon>Pseudomonadati</taxon>
        <taxon>Pseudomonadota</taxon>
        <taxon>Alphaproteobacteria</taxon>
        <taxon>Hyphomicrobiales</taxon>
        <taxon>Hyphomicrobiaceae</taxon>
        <taxon>Hyphomicrobium</taxon>
    </lineage>
</organism>
<dbReference type="PANTHER" id="PTHR30329:SF21">
    <property type="entry name" value="LIPOPROTEIN YIAD-RELATED"/>
    <property type="match status" value="1"/>
</dbReference>
<feature type="compositionally biased region" description="Low complexity" evidence="5">
    <location>
        <begin position="115"/>
        <end position="133"/>
    </location>
</feature>
<keyword evidence="2 4" id="KW-0472">Membrane</keyword>
<accession>D8JXI7</accession>
<dbReference type="InterPro" id="IPR006664">
    <property type="entry name" value="OMP_bac"/>
</dbReference>
<dbReference type="PRINTS" id="PR01021">
    <property type="entry name" value="OMPADOMAIN"/>
</dbReference>
<proteinExistence type="predicted"/>
<evidence type="ECO:0000256" key="3">
    <source>
        <dbReference type="ARBA" id="ARBA00023237"/>
    </source>
</evidence>
<evidence type="ECO:0000259" key="6">
    <source>
        <dbReference type="PROSITE" id="PS51123"/>
    </source>
</evidence>
<feature type="compositionally biased region" description="Low complexity" evidence="5">
    <location>
        <begin position="186"/>
        <end position="210"/>
    </location>
</feature>
<feature type="compositionally biased region" description="Low complexity" evidence="5">
    <location>
        <begin position="156"/>
        <end position="167"/>
    </location>
</feature>
<dbReference type="RefSeq" id="WP_013217327.1">
    <property type="nucleotide sequence ID" value="NC_014313.1"/>
</dbReference>
<dbReference type="HOGENOM" id="CLU_713239_0_0_5"/>